<name>D2QKN6_SPILD</name>
<evidence type="ECO:0000313" key="2">
    <source>
        <dbReference type="Proteomes" id="UP000002028"/>
    </source>
</evidence>
<dbReference type="KEGG" id="sli:Slin_4217"/>
<keyword evidence="2" id="KW-1185">Reference proteome</keyword>
<dbReference type="Proteomes" id="UP000002028">
    <property type="component" value="Chromosome"/>
</dbReference>
<proteinExistence type="predicted"/>
<gene>
    <name evidence="1" type="ordered locus">Slin_4217</name>
</gene>
<dbReference type="STRING" id="504472.Slin_4217"/>
<accession>D2QKN6</accession>
<protein>
    <submittedName>
        <fullName evidence="1">Uncharacterized protein</fullName>
    </submittedName>
</protein>
<evidence type="ECO:0000313" key="1">
    <source>
        <dbReference type="EMBL" id="ADB40202.1"/>
    </source>
</evidence>
<dbReference type="EMBL" id="CP001769">
    <property type="protein sequence ID" value="ADB40202.1"/>
    <property type="molecule type" value="Genomic_DNA"/>
</dbReference>
<dbReference type="RefSeq" id="WP_012928712.1">
    <property type="nucleotide sequence ID" value="NC_013730.1"/>
</dbReference>
<organism evidence="1 2">
    <name type="scientific">Spirosoma linguale (strain ATCC 33905 / DSM 74 / LMG 10896 / Claus 1)</name>
    <dbReference type="NCBI Taxonomy" id="504472"/>
    <lineage>
        <taxon>Bacteria</taxon>
        <taxon>Pseudomonadati</taxon>
        <taxon>Bacteroidota</taxon>
        <taxon>Cytophagia</taxon>
        <taxon>Cytophagales</taxon>
        <taxon>Cytophagaceae</taxon>
        <taxon>Spirosoma</taxon>
    </lineage>
</organism>
<dbReference type="HOGENOM" id="CLU_2958463_0_0_10"/>
<sequence>MINFHEVADIILDVKKARGWRRKLFFVFASPIKIAQEKQQIRDGEVILRGKHETLNTVS</sequence>
<reference evidence="1 2" key="1">
    <citation type="journal article" date="2010" name="Stand. Genomic Sci.">
        <title>Complete genome sequence of Spirosoma linguale type strain (1).</title>
        <authorList>
            <person name="Lail K."/>
            <person name="Sikorski J."/>
            <person name="Saunders E."/>
            <person name="Lapidus A."/>
            <person name="Glavina Del Rio T."/>
            <person name="Copeland A."/>
            <person name="Tice H."/>
            <person name="Cheng J.-F."/>
            <person name="Lucas S."/>
            <person name="Nolan M."/>
            <person name="Bruce D."/>
            <person name="Goodwin L."/>
            <person name="Pitluck S."/>
            <person name="Ivanova N."/>
            <person name="Mavromatis K."/>
            <person name="Ovchinnikova G."/>
            <person name="Pati A."/>
            <person name="Chen A."/>
            <person name="Palaniappan K."/>
            <person name="Land M."/>
            <person name="Hauser L."/>
            <person name="Chang Y.-J."/>
            <person name="Jeffries C.D."/>
            <person name="Chain P."/>
            <person name="Brettin T."/>
            <person name="Detter J.C."/>
            <person name="Schuetze A."/>
            <person name="Rohde M."/>
            <person name="Tindall B.J."/>
            <person name="Goeker M."/>
            <person name="Bristow J."/>
            <person name="Eisen J.A."/>
            <person name="Markowitz V."/>
            <person name="Hugenholtz P."/>
            <person name="Kyrpides N.C."/>
            <person name="Klenk H.-P."/>
            <person name="Chen F."/>
        </authorList>
    </citation>
    <scope>NUCLEOTIDE SEQUENCE [LARGE SCALE GENOMIC DNA]</scope>
    <source>
        <strain evidence="2">ATCC 33905 / DSM 74 / LMG 10896 / Claus 1</strain>
    </source>
</reference>
<dbReference type="AlphaFoldDB" id="D2QKN6"/>